<evidence type="ECO:0000256" key="4">
    <source>
        <dbReference type="ARBA" id="ARBA00023136"/>
    </source>
</evidence>
<dbReference type="PaxDb" id="121845-A0A1S3DLP7"/>
<feature type="transmembrane region" description="Helical" evidence="5">
    <location>
        <begin position="6"/>
        <end position="28"/>
    </location>
</feature>
<keyword evidence="4 5" id="KW-0472">Membrane</keyword>
<feature type="transmembrane region" description="Helical" evidence="5">
    <location>
        <begin position="137"/>
        <end position="154"/>
    </location>
</feature>
<dbReference type="Proteomes" id="UP000079169">
    <property type="component" value="Unplaced"/>
</dbReference>
<evidence type="ECO:0000256" key="3">
    <source>
        <dbReference type="ARBA" id="ARBA00022989"/>
    </source>
</evidence>
<feature type="transmembrane region" description="Helical" evidence="5">
    <location>
        <begin position="201"/>
        <end position="221"/>
    </location>
</feature>
<keyword evidence="3 5" id="KW-1133">Transmembrane helix</keyword>
<feature type="domain" description="Sugar phosphate transporter" evidence="6">
    <location>
        <begin position="11"/>
        <end position="273"/>
    </location>
</feature>
<dbReference type="KEGG" id="dci:103520219"/>
<feature type="transmembrane region" description="Helical" evidence="5">
    <location>
        <begin position="111"/>
        <end position="131"/>
    </location>
</feature>
<dbReference type="PANTHER" id="PTHR11132">
    <property type="entry name" value="SOLUTE CARRIER FAMILY 35"/>
    <property type="match status" value="1"/>
</dbReference>
<dbReference type="GeneID" id="103520219"/>
<dbReference type="AlphaFoldDB" id="A0A1S3DLP7"/>
<feature type="transmembrane region" description="Helical" evidence="5">
    <location>
        <begin position="161"/>
        <end position="181"/>
    </location>
</feature>
<evidence type="ECO:0000313" key="8">
    <source>
        <dbReference type="RefSeq" id="XP_008483535.1"/>
    </source>
</evidence>
<evidence type="ECO:0000313" key="7">
    <source>
        <dbReference type="Proteomes" id="UP000079169"/>
    </source>
</evidence>
<feature type="transmembrane region" description="Helical" evidence="5">
    <location>
        <begin position="290"/>
        <end position="309"/>
    </location>
</feature>
<comment type="subcellular location">
    <subcellularLocation>
        <location evidence="1">Membrane</location>
        <topology evidence="1">Multi-pass membrane protein</topology>
    </subcellularLocation>
</comment>
<dbReference type="Pfam" id="PF03151">
    <property type="entry name" value="TPT"/>
    <property type="match status" value="1"/>
</dbReference>
<proteinExistence type="predicted"/>
<evidence type="ECO:0000256" key="5">
    <source>
        <dbReference type="SAM" id="Phobius"/>
    </source>
</evidence>
<keyword evidence="7" id="KW-1185">Reference proteome</keyword>
<organism evidence="7 8">
    <name type="scientific">Diaphorina citri</name>
    <name type="common">Asian citrus psyllid</name>
    <dbReference type="NCBI Taxonomy" id="121845"/>
    <lineage>
        <taxon>Eukaryota</taxon>
        <taxon>Metazoa</taxon>
        <taxon>Ecdysozoa</taxon>
        <taxon>Arthropoda</taxon>
        <taxon>Hexapoda</taxon>
        <taxon>Insecta</taxon>
        <taxon>Pterygota</taxon>
        <taxon>Neoptera</taxon>
        <taxon>Paraneoptera</taxon>
        <taxon>Hemiptera</taxon>
        <taxon>Sternorrhyncha</taxon>
        <taxon>Psylloidea</taxon>
        <taxon>Psyllidae</taxon>
        <taxon>Diaphorininae</taxon>
        <taxon>Diaphorina</taxon>
    </lineage>
</organism>
<protein>
    <submittedName>
        <fullName evidence="8">GDP-fucose transporter 1-like</fullName>
    </submittedName>
</protein>
<evidence type="ECO:0000256" key="1">
    <source>
        <dbReference type="ARBA" id="ARBA00004141"/>
    </source>
</evidence>
<evidence type="ECO:0000256" key="2">
    <source>
        <dbReference type="ARBA" id="ARBA00022692"/>
    </source>
</evidence>
<reference evidence="8" key="1">
    <citation type="submission" date="2025-08" db="UniProtKB">
        <authorList>
            <consortium name="RefSeq"/>
        </authorList>
    </citation>
    <scope>IDENTIFICATION</scope>
</reference>
<dbReference type="RefSeq" id="XP_008483535.1">
    <property type="nucleotide sequence ID" value="XM_008485313.3"/>
</dbReference>
<feature type="transmembrane region" description="Helical" evidence="5">
    <location>
        <begin position="40"/>
        <end position="66"/>
    </location>
</feature>
<name>A0A1S3DLP7_DIACI</name>
<feature type="transmembrane region" description="Helical" evidence="5">
    <location>
        <begin position="233"/>
        <end position="253"/>
    </location>
</feature>
<evidence type="ECO:0000259" key="6">
    <source>
        <dbReference type="Pfam" id="PF03151"/>
    </source>
</evidence>
<dbReference type="InterPro" id="IPR037185">
    <property type="entry name" value="EmrE-like"/>
</dbReference>
<dbReference type="STRING" id="121845.A0A1S3DLP7"/>
<dbReference type="GO" id="GO:0016020">
    <property type="term" value="C:membrane"/>
    <property type="evidence" value="ECO:0007669"/>
    <property type="project" value="UniProtKB-SubCell"/>
</dbReference>
<sequence>MSSSISRYANIIFVVALYWCVSITTIFLNKTLLSELQLDAPIFVTWYQCLVSAIICFVLCQLSQQYPKNFSFPYGNPFDTNNMRNLVPLTSCFILMLSFNNLCLKNVGVAFYYVSRSLTTVFNVILTYILLQEKTSHLAILSCFIIFSGFALGVNQEGVAGSFSTLGTIYGVISSFAQALFSIHTKEVLPYVNDKIWLVSYYNNVYAVALFIPIIFICGEVSELANYPHLFSFYFWILLTIGGVFGLTIGYVTSLQIQVTSPLTHNISGTAKASFHTVLATYWYSEFKPLLWWISNGIILSGSATYALVKKKELDRRKDMEELL</sequence>
<keyword evidence="2 5" id="KW-0812">Transmembrane</keyword>
<accession>A0A1S3DLP7</accession>
<dbReference type="InterPro" id="IPR050186">
    <property type="entry name" value="TPT_transporter"/>
</dbReference>
<dbReference type="SUPFAM" id="SSF103481">
    <property type="entry name" value="Multidrug resistance efflux transporter EmrE"/>
    <property type="match status" value="1"/>
</dbReference>
<dbReference type="InterPro" id="IPR004853">
    <property type="entry name" value="Sugar_P_trans_dom"/>
</dbReference>
<gene>
    <name evidence="8" type="primary">LOC103520219</name>
</gene>